<evidence type="ECO:0000313" key="5">
    <source>
        <dbReference type="EMBL" id="GMR63240.1"/>
    </source>
</evidence>
<keyword evidence="1" id="KW-1133">Transmembrane helix</keyword>
<keyword evidence="1" id="KW-0472">Membrane</keyword>
<proteinExistence type="predicted"/>
<reference evidence="2" key="2">
    <citation type="submission" date="2023-06" db="EMBL/GenBank/DDBJ databases">
        <title>Genome assembly of Pristionchus species.</title>
        <authorList>
            <person name="Yoshida K."/>
            <person name="Sommer R.J."/>
        </authorList>
    </citation>
    <scope>NUCLEOTIDE SEQUENCE</scope>
    <source>
        <strain evidence="2 6">RS5460</strain>
    </source>
</reference>
<evidence type="ECO:0008006" key="7">
    <source>
        <dbReference type="Google" id="ProtNLM"/>
    </source>
</evidence>
<dbReference type="Proteomes" id="UP001328107">
    <property type="component" value="Unassembled WGS sequence"/>
</dbReference>
<dbReference type="EMBL" id="BTRK01000032">
    <property type="protein sequence ID" value="GMR63240.1"/>
    <property type="molecule type" value="Genomic_DNA"/>
</dbReference>
<feature type="transmembrane region" description="Helical" evidence="1">
    <location>
        <begin position="70"/>
        <end position="93"/>
    </location>
</feature>
<evidence type="ECO:0000313" key="4">
    <source>
        <dbReference type="EMBL" id="GMR39236.1"/>
    </source>
</evidence>
<accession>A0AAN5CEV1</accession>
<dbReference type="EMBL" id="BTRK01000002">
    <property type="protein sequence ID" value="GMR39233.1"/>
    <property type="molecule type" value="Genomic_DNA"/>
</dbReference>
<dbReference type="AlphaFoldDB" id="A0AAN5CEV1"/>
<feature type="non-terminal residue" evidence="2">
    <location>
        <position position="110"/>
    </location>
</feature>
<name>A0AAN5CEV1_9BILA</name>
<evidence type="ECO:0000313" key="6">
    <source>
        <dbReference type="Proteomes" id="UP001328107"/>
    </source>
</evidence>
<keyword evidence="6" id="KW-1185">Reference proteome</keyword>
<evidence type="ECO:0000256" key="1">
    <source>
        <dbReference type="SAM" id="Phobius"/>
    </source>
</evidence>
<protein>
    <recommendedName>
        <fullName evidence="7">G protein-coupled receptor</fullName>
    </recommendedName>
</protein>
<gene>
    <name evidence="2" type="ORF">PMAYCL1PPCAC_09426</name>
    <name evidence="3" type="ORF">PMAYCL1PPCAC_09428</name>
    <name evidence="4" type="ORF">PMAYCL1PPCAC_09431</name>
    <name evidence="5" type="ORF">PMAYCL1PPCAC_33435</name>
</gene>
<keyword evidence="1" id="KW-0812">Transmembrane</keyword>
<organism evidence="2 6">
    <name type="scientific">Pristionchus mayeri</name>
    <dbReference type="NCBI Taxonomy" id="1317129"/>
    <lineage>
        <taxon>Eukaryota</taxon>
        <taxon>Metazoa</taxon>
        <taxon>Ecdysozoa</taxon>
        <taxon>Nematoda</taxon>
        <taxon>Chromadorea</taxon>
        <taxon>Rhabditida</taxon>
        <taxon>Rhabditina</taxon>
        <taxon>Diplogasteromorpha</taxon>
        <taxon>Diplogasteroidea</taxon>
        <taxon>Neodiplogasteridae</taxon>
        <taxon>Pristionchus</taxon>
    </lineage>
</organism>
<evidence type="ECO:0000313" key="2">
    <source>
        <dbReference type="EMBL" id="GMR39231.1"/>
    </source>
</evidence>
<dbReference type="EMBL" id="BTRK01000002">
    <property type="protein sequence ID" value="GMR39236.1"/>
    <property type="molecule type" value="Genomic_DNA"/>
</dbReference>
<feature type="transmembrane region" description="Helical" evidence="1">
    <location>
        <begin position="7"/>
        <end position="27"/>
    </location>
</feature>
<reference evidence="6" key="1">
    <citation type="submission" date="2022-10" db="EMBL/GenBank/DDBJ databases">
        <title>Genome assembly of Pristionchus species.</title>
        <authorList>
            <person name="Yoshida K."/>
            <person name="Sommer R.J."/>
        </authorList>
    </citation>
    <scope>NUCLEOTIDE SEQUENCE [LARGE SCALE GENOMIC DNA]</scope>
    <source>
        <strain evidence="5 6">RS5460</strain>
    </source>
</reference>
<evidence type="ECO:0000313" key="3">
    <source>
        <dbReference type="EMBL" id="GMR39233.1"/>
    </source>
</evidence>
<comment type="caution">
    <text evidence="2">The sequence shown here is derived from an EMBL/GenBank/DDBJ whole genome shotgun (WGS) entry which is preliminary data.</text>
</comment>
<feature type="non-terminal residue" evidence="2">
    <location>
        <position position="1"/>
    </location>
</feature>
<dbReference type="EMBL" id="BTRK01000002">
    <property type="protein sequence ID" value="GMR39231.1"/>
    <property type="molecule type" value="Genomic_DNA"/>
</dbReference>
<sequence>IFQSIPFVNGMAIAVCYGPLLLHLPAYMADTILFAQLVLLTNMWKMLPAPSIIQILTLSQYKLGTFARLTLAYITPITFAVLGYFAFLCHLIPSAELLEKMEESVYKVHG</sequence>